<reference evidence="2 3" key="1">
    <citation type="submission" date="2024-09" db="EMBL/GenBank/DDBJ databases">
        <authorList>
            <person name="Sun Q."/>
            <person name="Mori K."/>
        </authorList>
    </citation>
    <scope>NUCLEOTIDE SEQUENCE [LARGE SCALE GENOMIC DNA]</scope>
    <source>
        <strain evidence="2 3">TBRC 2205</strain>
    </source>
</reference>
<feature type="domain" description="AB hydrolase-1" evidence="1">
    <location>
        <begin position="29"/>
        <end position="267"/>
    </location>
</feature>
<comment type="caution">
    <text evidence="2">The sequence shown here is derived from an EMBL/GenBank/DDBJ whole genome shotgun (WGS) entry which is preliminary data.</text>
</comment>
<organism evidence="2 3">
    <name type="scientific">Plantactinospora siamensis</name>
    <dbReference type="NCBI Taxonomy" id="555372"/>
    <lineage>
        <taxon>Bacteria</taxon>
        <taxon>Bacillati</taxon>
        <taxon>Actinomycetota</taxon>
        <taxon>Actinomycetes</taxon>
        <taxon>Micromonosporales</taxon>
        <taxon>Micromonosporaceae</taxon>
        <taxon>Plantactinospora</taxon>
    </lineage>
</organism>
<keyword evidence="3" id="KW-1185">Reference proteome</keyword>
<dbReference type="GO" id="GO:0016787">
    <property type="term" value="F:hydrolase activity"/>
    <property type="evidence" value="ECO:0007669"/>
    <property type="project" value="UniProtKB-KW"/>
</dbReference>
<dbReference type="Gene3D" id="3.40.50.1820">
    <property type="entry name" value="alpha/beta hydrolase"/>
    <property type="match status" value="1"/>
</dbReference>
<evidence type="ECO:0000313" key="2">
    <source>
        <dbReference type="EMBL" id="MFC0566411.1"/>
    </source>
</evidence>
<evidence type="ECO:0000313" key="3">
    <source>
        <dbReference type="Proteomes" id="UP001589894"/>
    </source>
</evidence>
<protein>
    <submittedName>
        <fullName evidence="2">Alpha/beta fold hydrolase</fullName>
    </submittedName>
</protein>
<accession>A0ABV6P064</accession>
<evidence type="ECO:0000259" key="1">
    <source>
        <dbReference type="Pfam" id="PF12697"/>
    </source>
</evidence>
<dbReference type="RefSeq" id="WP_377341032.1">
    <property type="nucleotide sequence ID" value="NZ_JBHLUE010000016.1"/>
</dbReference>
<dbReference type="PANTHER" id="PTHR43433:SF5">
    <property type="entry name" value="AB HYDROLASE-1 DOMAIN-CONTAINING PROTEIN"/>
    <property type="match status" value="1"/>
</dbReference>
<dbReference type="SUPFAM" id="SSF53474">
    <property type="entry name" value="alpha/beta-Hydrolases"/>
    <property type="match status" value="1"/>
</dbReference>
<dbReference type="InterPro" id="IPR029058">
    <property type="entry name" value="AB_hydrolase_fold"/>
</dbReference>
<sequence length="275" mass="29357">MGEGDVEFTLPGDRVLGWAEYGDPAGTPVVFLHGTPGSRLSRPDDAALSGIRLLTIDRPGYGRSTPVRRPTLLGVADAVDALTTSLGIERFGVVGFSGGAPYALACGARLPHRLTGVVAAGCTGPYRELGTLRGRERLQALALRGVPGLGRRFVTRAAAWYADDPLQQHRRLLASGADPWLRPGEESNIEGARQGAAGLAGDWLATDIARWGFRLADVPCRTLIWAGRGDPGSAVVDAPRIAVRMPHAEVRIAEDAGHTPSPDHWRDMLAWVREP</sequence>
<dbReference type="PANTHER" id="PTHR43433">
    <property type="entry name" value="HYDROLASE, ALPHA/BETA FOLD FAMILY PROTEIN"/>
    <property type="match status" value="1"/>
</dbReference>
<dbReference type="Pfam" id="PF12697">
    <property type="entry name" value="Abhydrolase_6"/>
    <property type="match status" value="1"/>
</dbReference>
<dbReference type="EMBL" id="JBHLUE010000016">
    <property type="protein sequence ID" value="MFC0566411.1"/>
    <property type="molecule type" value="Genomic_DNA"/>
</dbReference>
<gene>
    <name evidence="2" type="ORF">ACFFHU_20010</name>
</gene>
<name>A0ABV6P064_9ACTN</name>
<proteinExistence type="predicted"/>
<dbReference type="Proteomes" id="UP001589894">
    <property type="component" value="Unassembled WGS sequence"/>
</dbReference>
<keyword evidence="2" id="KW-0378">Hydrolase</keyword>
<dbReference type="InterPro" id="IPR050471">
    <property type="entry name" value="AB_hydrolase"/>
</dbReference>
<dbReference type="InterPro" id="IPR000073">
    <property type="entry name" value="AB_hydrolase_1"/>
</dbReference>